<dbReference type="InterPro" id="IPR006260">
    <property type="entry name" value="TonB/TolA_C"/>
</dbReference>
<dbReference type="EMBL" id="CP000323">
    <property type="protein sequence ID" value="ABE75028.1"/>
    <property type="molecule type" value="Genomic_DNA"/>
</dbReference>
<feature type="compositionally biased region" description="Basic and acidic residues" evidence="6">
    <location>
        <begin position="205"/>
        <end position="214"/>
    </location>
</feature>
<protein>
    <submittedName>
        <fullName evidence="8">Outer membrane transport energization protein TonB</fullName>
    </submittedName>
</protein>
<reference evidence="8" key="1">
    <citation type="submission" date="2006-03" db="EMBL/GenBank/DDBJ databases">
        <title>Complete sequence of chromosome of Psychrobacter cryohalolentis K5.</title>
        <authorList>
            <consortium name="US DOE Joint Genome Institute"/>
            <person name="Copeland A."/>
            <person name="Lucas S."/>
            <person name="Lapidus A."/>
            <person name="Barry K."/>
            <person name="Detter J.C."/>
            <person name="Glavina del Rio T."/>
            <person name="Hammon N."/>
            <person name="Israni S."/>
            <person name="Dalin E."/>
            <person name="Tice H."/>
            <person name="Pitluck S."/>
            <person name="Brettin T."/>
            <person name="Bruce D."/>
            <person name="Han C."/>
            <person name="Tapia R."/>
            <person name="Sims D.R."/>
            <person name="Gilna P."/>
            <person name="Schmutz J."/>
            <person name="Larimer F."/>
            <person name="Land M."/>
            <person name="Hauser L."/>
            <person name="Kyrpides N."/>
            <person name="Kim E."/>
            <person name="Richardson P."/>
        </authorList>
    </citation>
    <scope>NUCLEOTIDE SEQUENCE</scope>
    <source>
        <strain evidence="8">K5</strain>
    </source>
</reference>
<dbReference type="eggNOG" id="COG0810">
    <property type="taxonomic scope" value="Bacteria"/>
</dbReference>
<keyword evidence="5" id="KW-0175">Coiled coil</keyword>
<dbReference type="Pfam" id="PF03544">
    <property type="entry name" value="TonB_C"/>
    <property type="match status" value="1"/>
</dbReference>
<evidence type="ECO:0000256" key="1">
    <source>
        <dbReference type="ARBA" id="ARBA00004167"/>
    </source>
</evidence>
<evidence type="ECO:0000256" key="3">
    <source>
        <dbReference type="ARBA" id="ARBA00022989"/>
    </source>
</evidence>
<comment type="subcellular location">
    <subcellularLocation>
        <location evidence="1">Membrane</location>
        <topology evidence="1">Single-pass membrane protein</topology>
    </subcellularLocation>
</comment>
<dbReference type="Gene3D" id="3.30.1150.10">
    <property type="match status" value="1"/>
</dbReference>
<sequence>MDSPEILKAKAAKPQAIQLELVTLPKSSAAATEERRAENILTNSNPAPQRLPQSEKKSAELSGTKQVEAKSVNAVSEPTFSKPLNSIKPLSSEPKKQTPDPIKNQSNPEKTKITKETQLPVLVQKNTTKESEEIAKEIAEEEQDIVALVQAMTEQVSPESTDMSTQGLVIKETRKTVKIKAEEEIDIASLIRSVTAQFNRDQARQWQEGRKRAGQELLQTQAGKSNEKRKQLNLNDEAVDFLEEQASWLDQKKPETDLPSAIWREVTSQSGDIFTVLLELHVDKSGYITDVQLLESSGNKIVDIAAMTQVRAGQLKPFQQNERPVNGIVPMSLIYERP</sequence>
<dbReference type="InterPro" id="IPR037682">
    <property type="entry name" value="TonB_C"/>
</dbReference>
<dbReference type="AlphaFoldDB" id="Q1QBC5"/>
<dbReference type="PROSITE" id="PS52015">
    <property type="entry name" value="TONB_CTD"/>
    <property type="match status" value="1"/>
</dbReference>
<gene>
    <name evidence="8" type="ordered locus">Pcryo_1247</name>
</gene>
<keyword evidence="2" id="KW-0812">Transmembrane</keyword>
<feature type="region of interest" description="Disordered" evidence="6">
    <location>
        <begin position="205"/>
        <end position="229"/>
    </location>
</feature>
<evidence type="ECO:0000313" key="9">
    <source>
        <dbReference type="Proteomes" id="UP000002425"/>
    </source>
</evidence>
<dbReference type="SUPFAM" id="SSF74653">
    <property type="entry name" value="TolA/TonB C-terminal domain"/>
    <property type="match status" value="1"/>
</dbReference>
<evidence type="ECO:0000256" key="5">
    <source>
        <dbReference type="SAM" id="Coils"/>
    </source>
</evidence>
<dbReference type="RefSeq" id="WP_011513580.1">
    <property type="nucleotide sequence ID" value="NC_007969.1"/>
</dbReference>
<dbReference type="GO" id="GO:0016020">
    <property type="term" value="C:membrane"/>
    <property type="evidence" value="ECO:0007669"/>
    <property type="project" value="UniProtKB-SubCell"/>
</dbReference>
<feature type="coiled-coil region" evidence="5">
    <location>
        <begin position="124"/>
        <end position="151"/>
    </location>
</feature>
<organism evidence="8 9">
    <name type="scientific">Psychrobacter cryohalolentis (strain ATCC BAA-1226 / DSM 17306 / VKM B-2378 / K5)</name>
    <dbReference type="NCBI Taxonomy" id="335284"/>
    <lineage>
        <taxon>Bacteria</taxon>
        <taxon>Pseudomonadati</taxon>
        <taxon>Pseudomonadota</taxon>
        <taxon>Gammaproteobacteria</taxon>
        <taxon>Moraxellales</taxon>
        <taxon>Moraxellaceae</taxon>
        <taxon>Psychrobacter</taxon>
    </lineage>
</organism>
<proteinExistence type="predicted"/>
<evidence type="ECO:0000313" key="8">
    <source>
        <dbReference type="EMBL" id="ABE75028.1"/>
    </source>
</evidence>
<dbReference type="NCBIfam" id="TIGR01352">
    <property type="entry name" value="tonB_Cterm"/>
    <property type="match status" value="1"/>
</dbReference>
<feature type="domain" description="TonB C-terminal" evidence="7">
    <location>
        <begin position="248"/>
        <end position="338"/>
    </location>
</feature>
<evidence type="ECO:0000256" key="2">
    <source>
        <dbReference type="ARBA" id="ARBA00022692"/>
    </source>
</evidence>
<dbReference type="Proteomes" id="UP000002425">
    <property type="component" value="Chromosome"/>
</dbReference>
<evidence type="ECO:0000259" key="7">
    <source>
        <dbReference type="PROSITE" id="PS52015"/>
    </source>
</evidence>
<name>Q1QBC5_PSYCK</name>
<keyword evidence="3" id="KW-1133">Transmembrane helix</keyword>
<dbReference type="KEGG" id="pcr:Pcryo_1247"/>
<keyword evidence="4" id="KW-0472">Membrane</keyword>
<dbReference type="HOGENOM" id="CLU_743674_0_0_6"/>
<evidence type="ECO:0000256" key="4">
    <source>
        <dbReference type="ARBA" id="ARBA00023136"/>
    </source>
</evidence>
<evidence type="ECO:0000256" key="6">
    <source>
        <dbReference type="SAM" id="MobiDB-lite"/>
    </source>
</evidence>
<feature type="compositionally biased region" description="Polar residues" evidence="6">
    <location>
        <begin position="73"/>
        <end position="84"/>
    </location>
</feature>
<dbReference type="GO" id="GO:0055085">
    <property type="term" value="P:transmembrane transport"/>
    <property type="evidence" value="ECO:0007669"/>
    <property type="project" value="InterPro"/>
</dbReference>
<keyword evidence="9" id="KW-1185">Reference proteome</keyword>
<feature type="region of interest" description="Disordered" evidence="6">
    <location>
        <begin position="26"/>
        <end position="112"/>
    </location>
</feature>
<accession>Q1QBC5</accession>
<dbReference type="STRING" id="335284.Pcryo_1247"/>